<accession>A0A4Y7JB06</accession>
<protein>
    <recommendedName>
        <fullName evidence="2">GST N-terminal domain-containing protein</fullName>
    </recommendedName>
</protein>
<gene>
    <name evidence="3" type="ORF">C5167_015823</name>
</gene>
<dbReference type="PANTHER" id="PTHR44372:SF1">
    <property type="entry name" value="ELONGATION FACTOR 1-GAMMA 3"/>
    <property type="match status" value="1"/>
</dbReference>
<dbReference type="SMR" id="A0A4Y7JB06"/>
<proteinExistence type="predicted"/>
<evidence type="ECO:0000256" key="1">
    <source>
        <dbReference type="SAM" id="Phobius"/>
    </source>
</evidence>
<dbReference type="AlphaFoldDB" id="A0A4Y7JB06"/>
<dbReference type="Gramene" id="RZC56978">
    <property type="protein sequence ID" value="RZC56978"/>
    <property type="gene ID" value="C5167_015823"/>
</dbReference>
<dbReference type="PANTHER" id="PTHR44372">
    <property type="entry name" value="ELONGATION FACTOR 1-GAMMA 1-RELATED"/>
    <property type="match status" value="1"/>
</dbReference>
<evidence type="ECO:0000313" key="3">
    <source>
        <dbReference type="EMBL" id="RZC56978.1"/>
    </source>
</evidence>
<keyword evidence="1" id="KW-1133">Transmembrane helix</keyword>
<keyword evidence="1" id="KW-0472">Membrane</keyword>
<dbReference type="InterPro" id="IPR044628">
    <property type="entry name" value="EF-1-gamma_plant"/>
</dbReference>
<dbReference type="SUPFAM" id="SSF52833">
    <property type="entry name" value="Thioredoxin-like"/>
    <property type="match status" value="1"/>
</dbReference>
<dbReference type="InterPro" id="IPR016135">
    <property type="entry name" value="UBQ-conjugating_enzyme/RWD"/>
</dbReference>
<organism evidence="3 4">
    <name type="scientific">Papaver somniferum</name>
    <name type="common">Opium poppy</name>
    <dbReference type="NCBI Taxonomy" id="3469"/>
    <lineage>
        <taxon>Eukaryota</taxon>
        <taxon>Viridiplantae</taxon>
        <taxon>Streptophyta</taxon>
        <taxon>Embryophyta</taxon>
        <taxon>Tracheophyta</taxon>
        <taxon>Spermatophyta</taxon>
        <taxon>Magnoliopsida</taxon>
        <taxon>Ranunculales</taxon>
        <taxon>Papaveraceae</taxon>
        <taxon>Papaveroideae</taxon>
        <taxon>Papaver</taxon>
    </lineage>
</organism>
<reference evidence="3 4" key="1">
    <citation type="journal article" date="2018" name="Science">
        <title>The opium poppy genome and morphinan production.</title>
        <authorList>
            <person name="Guo L."/>
            <person name="Winzer T."/>
            <person name="Yang X."/>
            <person name="Li Y."/>
            <person name="Ning Z."/>
            <person name="He Z."/>
            <person name="Teodor R."/>
            <person name="Lu Y."/>
            <person name="Bowser T.A."/>
            <person name="Graham I.A."/>
            <person name="Ye K."/>
        </authorList>
    </citation>
    <scope>NUCLEOTIDE SEQUENCE [LARGE SCALE GENOMIC DNA]</scope>
    <source>
        <strain evidence="4">cv. HN1</strain>
        <tissue evidence="3">Leaves</tissue>
    </source>
</reference>
<dbReference type="GO" id="GO:0004364">
    <property type="term" value="F:glutathione transferase activity"/>
    <property type="evidence" value="ECO:0007669"/>
    <property type="project" value="InterPro"/>
</dbReference>
<dbReference type="InterPro" id="IPR004045">
    <property type="entry name" value="Glutathione_S-Trfase_N"/>
</dbReference>
<evidence type="ECO:0000259" key="2">
    <source>
        <dbReference type="PROSITE" id="PS50404"/>
    </source>
</evidence>
<keyword evidence="1" id="KW-0812">Transmembrane</keyword>
<dbReference type="STRING" id="3469.A0A4Y7JB06"/>
<dbReference type="SUPFAM" id="SSF54495">
    <property type="entry name" value="UBC-like"/>
    <property type="match status" value="1"/>
</dbReference>
<keyword evidence="4" id="KW-1185">Reference proteome</keyword>
<evidence type="ECO:0000313" key="4">
    <source>
        <dbReference type="Proteomes" id="UP000316621"/>
    </source>
</evidence>
<name>A0A4Y7JB06_PAPSO</name>
<dbReference type="InterPro" id="IPR036249">
    <property type="entry name" value="Thioredoxin-like_sf"/>
</dbReference>
<dbReference type="EMBL" id="CM010717">
    <property type="protein sequence ID" value="RZC56978.1"/>
    <property type="molecule type" value="Genomic_DNA"/>
</dbReference>
<feature type="transmembrane region" description="Helical" evidence="1">
    <location>
        <begin position="100"/>
        <end position="123"/>
    </location>
</feature>
<dbReference type="FunFam" id="3.40.30.10:FF:000148">
    <property type="entry name" value="Elongation factor 1B gamma"/>
    <property type="match status" value="1"/>
</dbReference>
<dbReference type="Proteomes" id="UP000316621">
    <property type="component" value="Chromosome 3"/>
</dbReference>
<dbReference type="PROSITE" id="PS50404">
    <property type="entry name" value="GST_NTER"/>
    <property type="match status" value="1"/>
</dbReference>
<dbReference type="CDD" id="cd03044">
    <property type="entry name" value="GST_N_EF1Bgamma"/>
    <property type="match status" value="1"/>
</dbReference>
<dbReference type="Gene3D" id="3.40.30.10">
    <property type="entry name" value="Glutaredoxin"/>
    <property type="match status" value="1"/>
</dbReference>
<dbReference type="Pfam" id="PF02798">
    <property type="entry name" value="GST_N"/>
    <property type="match status" value="1"/>
</dbReference>
<feature type="domain" description="GST N-terminal" evidence="2">
    <location>
        <begin position="24"/>
        <end position="105"/>
    </location>
</feature>
<sequence length="127" mass="14145">MFHWPATIMGPPESPYAGGVFLVPPKVLHAGNTNKNAFKALIVGEYSGIRVDLVKDFEMGVFNKAPEFLKMNPLGKVPVLETPEGAIFESNAIAHYGEYIYINFSLLVGELFWYLLVLILPLLHLLL</sequence>